<proteinExistence type="predicted"/>
<dbReference type="EMBL" id="GBRH01249141">
    <property type="protein sequence ID" value="JAD48754.1"/>
    <property type="molecule type" value="Transcribed_RNA"/>
</dbReference>
<sequence length="33" mass="3748">MKFRILTLSGLQLEYILPARKEVLIACILWGSA</sequence>
<reference evidence="1" key="1">
    <citation type="submission" date="2014-09" db="EMBL/GenBank/DDBJ databases">
        <authorList>
            <person name="Magalhaes I.L.F."/>
            <person name="Oliveira U."/>
            <person name="Santos F.R."/>
            <person name="Vidigal T.H.D.A."/>
            <person name="Brescovit A.D."/>
            <person name="Santos A.J."/>
        </authorList>
    </citation>
    <scope>NUCLEOTIDE SEQUENCE</scope>
    <source>
        <tissue evidence="1">Shoot tissue taken approximately 20 cm above the soil surface</tissue>
    </source>
</reference>
<protein>
    <submittedName>
        <fullName evidence="1">Uncharacterized protein</fullName>
    </submittedName>
</protein>
<reference evidence="1" key="2">
    <citation type="journal article" date="2015" name="Data Brief">
        <title>Shoot transcriptome of the giant reed, Arundo donax.</title>
        <authorList>
            <person name="Barrero R.A."/>
            <person name="Guerrero F.D."/>
            <person name="Moolhuijzen P."/>
            <person name="Goolsby J.A."/>
            <person name="Tidwell J."/>
            <person name="Bellgard S.E."/>
            <person name="Bellgard M.I."/>
        </authorList>
    </citation>
    <scope>NUCLEOTIDE SEQUENCE</scope>
    <source>
        <tissue evidence="1">Shoot tissue taken approximately 20 cm above the soil surface</tissue>
    </source>
</reference>
<evidence type="ECO:0000313" key="1">
    <source>
        <dbReference type="EMBL" id="JAD48754.1"/>
    </source>
</evidence>
<accession>A0A0A9AAN4</accession>
<dbReference type="AlphaFoldDB" id="A0A0A9AAN4"/>
<organism evidence="1">
    <name type="scientific">Arundo donax</name>
    <name type="common">Giant reed</name>
    <name type="synonym">Donax arundinaceus</name>
    <dbReference type="NCBI Taxonomy" id="35708"/>
    <lineage>
        <taxon>Eukaryota</taxon>
        <taxon>Viridiplantae</taxon>
        <taxon>Streptophyta</taxon>
        <taxon>Embryophyta</taxon>
        <taxon>Tracheophyta</taxon>
        <taxon>Spermatophyta</taxon>
        <taxon>Magnoliopsida</taxon>
        <taxon>Liliopsida</taxon>
        <taxon>Poales</taxon>
        <taxon>Poaceae</taxon>
        <taxon>PACMAD clade</taxon>
        <taxon>Arundinoideae</taxon>
        <taxon>Arundineae</taxon>
        <taxon>Arundo</taxon>
    </lineage>
</organism>
<name>A0A0A9AAN4_ARUDO</name>